<dbReference type="SUPFAM" id="SSF81901">
    <property type="entry name" value="HCP-like"/>
    <property type="match status" value="1"/>
</dbReference>
<evidence type="ECO:0000256" key="3">
    <source>
        <dbReference type="ARBA" id="ARBA00023078"/>
    </source>
</evidence>
<dbReference type="Pfam" id="PF13181">
    <property type="entry name" value="TPR_8"/>
    <property type="match status" value="1"/>
</dbReference>
<evidence type="ECO:0000256" key="2">
    <source>
        <dbReference type="ARBA" id="ARBA00022803"/>
    </source>
</evidence>
<feature type="compositionally biased region" description="Polar residues" evidence="5">
    <location>
        <begin position="1"/>
        <end position="12"/>
    </location>
</feature>
<dbReference type="InterPro" id="IPR011990">
    <property type="entry name" value="TPR-like_helical_dom_sf"/>
</dbReference>
<dbReference type="Gene3D" id="1.25.40.10">
    <property type="entry name" value="Tetratricopeptide repeat domain"/>
    <property type="match status" value="2"/>
</dbReference>
<evidence type="ECO:0000256" key="4">
    <source>
        <dbReference type="PROSITE-ProRule" id="PRU00339"/>
    </source>
</evidence>
<name>A0A2P1QXE6_9LEPT</name>
<feature type="repeat" description="TPR" evidence="4">
    <location>
        <begin position="246"/>
        <end position="279"/>
    </location>
</feature>
<dbReference type="Proteomes" id="UP000033961">
    <property type="component" value="Chromosome I"/>
</dbReference>
<dbReference type="AlphaFoldDB" id="A0A2P1QXE6"/>
<dbReference type="Pfam" id="PF13432">
    <property type="entry name" value="TPR_16"/>
    <property type="match status" value="1"/>
</dbReference>
<dbReference type="Pfam" id="PF00515">
    <property type="entry name" value="TPR_1"/>
    <property type="match status" value="1"/>
</dbReference>
<dbReference type="InterPro" id="IPR019734">
    <property type="entry name" value="TPR_rpt"/>
</dbReference>
<evidence type="ECO:0000313" key="7">
    <source>
        <dbReference type="Proteomes" id="UP000033961"/>
    </source>
</evidence>
<dbReference type="PANTHER" id="PTHR44943:SF9">
    <property type="entry name" value="TPR-REPEAT-CONTAINING PROTEIN"/>
    <property type="match status" value="1"/>
</dbReference>
<dbReference type="SUPFAM" id="SSF48452">
    <property type="entry name" value="TPR-like"/>
    <property type="match status" value="1"/>
</dbReference>
<keyword evidence="1" id="KW-0677">Repeat</keyword>
<feature type="compositionally biased region" description="Basic and acidic residues" evidence="5">
    <location>
        <begin position="20"/>
        <end position="33"/>
    </location>
</feature>
<dbReference type="Pfam" id="PF13174">
    <property type="entry name" value="TPR_6"/>
    <property type="match status" value="1"/>
</dbReference>
<keyword evidence="3" id="KW-0793">Thylakoid</keyword>
<feature type="repeat" description="TPR" evidence="4">
    <location>
        <begin position="178"/>
        <end position="211"/>
    </location>
</feature>
<dbReference type="PROSITE" id="PS50005">
    <property type="entry name" value="TPR"/>
    <property type="match status" value="5"/>
</dbReference>
<dbReference type="PROSITE" id="PS50293">
    <property type="entry name" value="TPR_REGION"/>
    <property type="match status" value="1"/>
</dbReference>
<evidence type="ECO:0000256" key="5">
    <source>
        <dbReference type="SAM" id="MobiDB-lite"/>
    </source>
</evidence>
<dbReference type="EMBL" id="CP027843">
    <property type="protein sequence ID" value="AVQ13417.1"/>
    <property type="molecule type" value="Genomic_DNA"/>
</dbReference>
<protein>
    <submittedName>
        <fullName evidence="6">Tetratricopeptide repeat protein</fullName>
    </submittedName>
</protein>
<reference evidence="6 7" key="1">
    <citation type="journal article" date="2015" name="Genome Announc.">
        <title>Draft Genome Sequences of Leptospira santarosai Strains U160, U164, and U233, Isolated from Asymptomatic Cattle.</title>
        <authorList>
            <person name="Kremer F.S."/>
            <person name="Eslabao M.R."/>
            <person name="Provisor M."/>
            <person name="Woloski R.D."/>
            <person name="Ramires O.V."/>
            <person name="Moreno L.Z."/>
            <person name="Moreno A.M."/>
            <person name="Hamond C."/>
            <person name="Lilenbaum W."/>
            <person name="Dellagostin O.A."/>
        </authorList>
    </citation>
    <scope>NUCLEOTIDE SEQUENCE [LARGE SCALE GENOMIC DNA]</scope>
    <source>
        <strain evidence="6 7">U160</strain>
    </source>
</reference>
<keyword evidence="2 4" id="KW-0802">TPR repeat</keyword>
<organism evidence="6 7">
    <name type="scientific">Leptospira santarosai</name>
    <dbReference type="NCBI Taxonomy" id="28183"/>
    <lineage>
        <taxon>Bacteria</taxon>
        <taxon>Pseudomonadati</taxon>
        <taxon>Spirochaetota</taxon>
        <taxon>Spirochaetia</taxon>
        <taxon>Leptospirales</taxon>
        <taxon>Leptospiraceae</taxon>
        <taxon>Leptospira</taxon>
    </lineage>
</organism>
<evidence type="ECO:0000256" key="1">
    <source>
        <dbReference type="ARBA" id="ARBA00022737"/>
    </source>
</evidence>
<feature type="region of interest" description="Disordered" evidence="5">
    <location>
        <begin position="1"/>
        <end position="33"/>
    </location>
</feature>
<proteinExistence type="predicted"/>
<dbReference type="PANTHER" id="PTHR44943">
    <property type="entry name" value="CELLULOSE SYNTHASE OPERON PROTEIN C"/>
    <property type="match status" value="1"/>
</dbReference>
<accession>A0A2P1QXE6</accession>
<evidence type="ECO:0000313" key="6">
    <source>
        <dbReference type="EMBL" id="AVQ13417.1"/>
    </source>
</evidence>
<gene>
    <name evidence="6" type="ORF">XB16_3120</name>
</gene>
<feature type="repeat" description="TPR" evidence="4">
    <location>
        <begin position="144"/>
        <end position="177"/>
    </location>
</feature>
<feature type="repeat" description="TPR" evidence="4">
    <location>
        <begin position="212"/>
        <end position="245"/>
    </location>
</feature>
<dbReference type="SMART" id="SM00028">
    <property type="entry name" value="TPR"/>
    <property type="match status" value="7"/>
</dbReference>
<dbReference type="InterPro" id="IPR051685">
    <property type="entry name" value="Ycf3/AcsC/BcsC/TPR_MFPF"/>
</dbReference>
<feature type="repeat" description="TPR" evidence="4">
    <location>
        <begin position="76"/>
        <end position="109"/>
    </location>
</feature>
<sequence length="393" mass="46372">MNLVRQNNNANSKFGIAQTLKRENQMENPNVEKEEDKQFAIIKNLAKEAYKLLDSNQLPKAETKLKELLEKDPHNTYGLVGMGDLFFKRKEHKNAIEYYHKCIQEDPSNKFSLMGLMNCYREMNLLSRVIEVAEEYRHITITDASILSRVADAHRKLKNFKESEIYYMQALQINPKDQYVIVGLGHLYFACQKYKDAIHWWEKLLLIQPDNIKILTEIGNSYRKIKDYDEAIQYYHRAAELDRRNFFALYGLAESYRGKKDFHKANQYWEKILEFDPDNKLIINRYADSLRGMGEFDKALECFNKILAEGEDYFALLGKASSLKLIGKRDKAEEIYLDLHKKFPMDPRPLLELSDLYIEIDKPTEAIRLLEDFQKKQPLNEEIKHKLEHIRGE</sequence>